<feature type="repeat" description="ANK" evidence="3">
    <location>
        <begin position="929"/>
        <end position="961"/>
    </location>
</feature>
<dbReference type="Pfam" id="PF12796">
    <property type="entry name" value="Ank_2"/>
    <property type="match status" value="4"/>
</dbReference>
<dbReference type="PROSITE" id="PS50297">
    <property type="entry name" value="ANK_REP_REGION"/>
    <property type="match status" value="9"/>
</dbReference>
<evidence type="ECO:0000256" key="3">
    <source>
        <dbReference type="PROSITE-ProRule" id="PRU00023"/>
    </source>
</evidence>
<evidence type="ECO:0000259" key="6">
    <source>
        <dbReference type="Pfam" id="PF24883"/>
    </source>
</evidence>
<gene>
    <name evidence="7" type="ORF">B0I36DRAFT_370061</name>
</gene>
<dbReference type="EMBL" id="JAGTJQ010000015">
    <property type="protein sequence ID" value="KAH7012312.1"/>
    <property type="molecule type" value="Genomic_DNA"/>
</dbReference>
<dbReference type="PRINTS" id="PR01415">
    <property type="entry name" value="ANKYRIN"/>
</dbReference>
<evidence type="ECO:0000256" key="4">
    <source>
        <dbReference type="SAM" id="MobiDB-lite"/>
    </source>
</evidence>
<feature type="repeat" description="ANK" evidence="3">
    <location>
        <begin position="822"/>
        <end position="854"/>
    </location>
</feature>
<evidence type="ECO:0000259" key="5">
    <source>
        <dbReference type="Pfam" id="PF17106"/>
    </source>
</evidence>
<dbReference type="InterPro" id="IPR056884">
    <property type="entry name" value="NPHP3-like_N"/>
</dbReference>
<accession>A0A9P8XR42</accession>
<dbReference type="SMART" id="SM00248">
    <property type="entry name" value="ANK"/>
    <property type="match status" value="10"/>
</dbReference>
<dbReference type="SUPFAM" id="SSF48403">
    <property type="entry name" value="Ankyrin repeat"/>
    <property type="match status" value="1"/>
</dbReference>
<feature type="repeat" description="ANK" evidence="3">
    <location>
        <begin position="682"/>
        <end position="714"/>
    </location>
</feature>
<keyword evidence="2 3" id="KW-0040">ANK repeat</keyword>
<feature type="repeat" description="ANK" evidence="3">
    <location>
        <begin position="721"/>
        <end position="753"/>
    </location>
</feature>
<dbReference type="OrthoDB" id="7464126at2759"/>
<dbReference type="InterPro" id="IPR036770">
    <property type="entry name" value="Ankyrin_rpt-contain_sf"/>
</dbReference>
<dbReference type="RefSeq" id="XP_046004688.1">
    <property type="nucleotide sequence ID" value="XM_046159865.1"/>
</dbReference>
<dbReference type="SUPFAM" id="SSF52540">
    <property type="entry name" value="P-loop containing nucleoside triphosphate hydrolases"/>
    <property type="match status" value="1"/>
</dbReference>
<dbReference type="Pfam" id="PF13637">
    <property type="entry name" value="Ank_4"/>
    <property type="match status" value="2"/>
</dbReference>
<evidence type="ECO:0000256" key="2">
    <source>
        <dbReference type="ARBA" id="ARBA00023043"/>
    </source>
</evidence>
<feature type="repeat" description="ANK" evidence="3">
    <location>
        <begin position="855"/>
        <end position="887"/>
    </location>
</feature>
<organism evidence="7 8">
    <name type="scientific">Microdochium trichocladiopsis</name>
    <dbReference type="NCBI Taxonomy" id="1682393"/>
    <lineage>
        <taxon>Eukaryota</taxon>
        <taxon>Fungi</taxon>
        <taxon>Dikarya</taxon>
        <taxon>Ascomycota</taxon>
        <taxon>Pezizomycotina</taxon>
        <taxon>Sordariomycetes</taxon>
        <taxon>Xylariomycetidae</taxon>
        <taxon>Xylariales</taxon>
        <taxon>Microdochiaceae</taxon>
        <taxon>Microdochium</taxon>
    </lineage>
</organism>
<feature type="region of interest" description="Disordered" evidence="4">
    <location>
        <begin position="1"/>
        <end position="57"/>
    </location>
</feature>
<dbReference type="Gene3D" id="3.40.50.300">
    <property type="entry name" value="P-loop containing nucleotide triphosphate hydrolases"/>
    <property type="match status" value="1"/>
</dbReference>
<evidence type="ECO:0000313" key="8">
    <source>
        <dbReference type="Proteomes" id="UP000756346"/>
    </source>
</evidence>
<feature type="repeat" description="ANK" evidence="3">
    <location>
        <begin position="896"/>
        <end position="928"/>
    </location>
</feature>
<dbReference type="Proteomes" id="UP000756346">
    <property type="component" value="Unassembled WGS sequence"/>
</dbReference>
<keyword evidence="8" id="KW-1185">Reference proteome</keyword>
<dbReference type="InterPro" id="IPR027417">
    <property type="entry name" value="P-loop_NTPase"/>
</dbReference>
<dbReference type="Pfam" id="PF17106">
    <property type="entry name" value="NACHT_sigma"/>
    <property type="match status" value="1"/>
</dbReference>
<keyword evidence="1" id="KW-0677">Repeat</keyword>
<dbReference type="AlphaFoldDB" id="A0A9P8XR42"/>
<sequence>MKRAIGKIFRPQERPRTDGLQGETERTGPSSQSSSFNSYGPGDQFNAPGGTQNISKGSGNQYFQAPVYLGTDEPPNPSRDCLRSLAFPEMESRSHDIDAAAEGTCEWLLRHKTYTNWASCDRGLLWIKGKPGSGKSTLLRYVLNNVTAIPNIRERALILSFFFHGRGTELQKTPLGLFRSLLYQLLIQVPDALPDLVATFQQRCETVGKPGEKWQWHPCELQRFFKSSLLKVLKTRPVWLFVDALDECSPENAVELVGEFKSLLQRLPSINLKEFRICFTCRHYPILDLDGVFTIYTEEENKKDISTFVRDKLSSFRVRTSSMIPDLITERAQGVFLWAWLVVNQVLDLERKGAGSTKIDAEIRSVPQMLDDLYRELIRNMGPDSLKLIQWICFATRPLSLDELRWALVVEADCPHRSLYECQSAGDYTSDEEGMKRRVQTLSCGLAEITSDTKVVQFIHQSAHDFFVEKGLLVLDGAAGPDFLVGIAHYRLSRICIHYLAMEEIGRLATLKRNDIASEFPFLHYATTSWVAHTKESDARSVLQDDLPEYFAWPSNTLVERWARAYRILEKYSDCLPEGTSLVHVLSRYGVVGALWAILKRAGVNIDPKDSHGRTPLSWAAGSGQEAVVKLLLKKGADIDLKDRYVRTPLSYAAEQGHEAVVKLLLEKGAYIDSKSTGTYNAGQTPIIYAAERGHEAVVKLLLEKGADIDSKSEGTSDDGRVRTLLSYAAEHGHEAVVTQLLEKGVDVDWKGDWDRTPLSYAAEQGHKAVVKLLLEKGADIDSKSCIMYNFGRTPLMYADRHEAVFKLLLEKGANIDCQDQWGLTALSLAAISGKVAVMTLLLERGADLESKDNSGQTPLSKAASRGQEAVVKLLLEKRADLESRDKQGRTPLSWSAGQRVSLAATDGHEAVVKLLLEKGADIESKDNDSRTPLSWAATDGHEAVVKLLLEKGADAQSKDKSGRTPLLRVLRVTKNPYSRKEKYEAVAKLLASVT</sequence>
<reference evidence="7" key="1">
    <citation type="journal article" date="2021" name="Nat. Commun.">
        <title>Genetic determinants of endophytism in the Arabidopsis root mycobiome.</title>
        <authorList>
            <person name="Mesny F."/>
            <person name="Miyauchi S."/>
            <person name="Thiergart T."/>
            <person name="Pickel B."/>
            <person name="Atanasova L."/>
            <person name="Karlsson M."/>
            <person name="Huettel B."/>
            <person name="Barry K.W."/>
            <person name="Haridas S."/>
            <person name="Chen C."/>
            <person name="Bauer D."/>
            <person name="Andreopoulos W."/>
            <person name="Pangilinan J."/>
            <person name="LaButti K."/>
            <person name="Riley R."/>
            <person name="Lipzen A."/>
            <person name="Clum A."/>
            <person name="Drula E."/>
            <person name="Henrissat B."/>
            <person name="Kohler A."/>
            <person name="Grigoriev I.V."/>
            <person name="Martin F.M."/>
            <person name="Hacquard S."/>
        </authorList>
    </citation>
    <scope>NUCLEOTIDE SEQUENCE</scope>
    <source>
        <strain evidence="7">MPI-CAGE-CH-0230</strain>
    </source>
</reference>
<feature type="domain" description="Nephrocystin 3-like N-terminal" evidence="6">
    <location>
        <begin position="103"/>
        <end position="282"/>
    </location>
</feature>
<dbReference type="PANTHER" id="PTHR24126">
    <property type="entry name" value="ANKYRIN REPEAT, PH AND SEC7 DOMAIN CONTAINING PROTEIN SECG-RELATED"/>
    <property type="match status" value="1"/>
</dbReference>
<feature type="compositionally biased region" description="Polar residues" evidence="4">
    <location>
        <begin position="27"/>
        <end position="38"/>
    </location>
</feature>
<evidence type="ECO:0000256" key="1">
    <source>
        <dbReference type="ARBA" id="ARBA00022737"/>
    </source>
</evidence>
<evidence type="ECO:0000313" key="7">
    <source>
        <dbReference type="EMBL" id="KAH7012312.1"/>
    </source>
</evidence>
<dbReference type="InterPro" id="IPR031353">
    <property type="entry name" value="NACHT_sigma"/>
</dbReference>
<dbReference type="InterPro" id="IPR002110">
    <property type="entry name" value="Ankyrin_rpt"/>
</dbReference>
<proteinExistence type="predicted"/>
<dbReference type="Gene3D" id="1.25.40.20">
    <property type="entry name" value="Ankyrin repeat-containing domain"/>
    <property type="match status" value="5"/>
</dbReference>
<feature type="domain" description="NACHT-NTPase sigma" evidence="5">
    <location>
        <begin position="34"/>
        <end position="65"/>
    </location>
</feature>
<dbReference type="Pfam" id="PF24883">
    <property type="entry name" value="NPHP3_N"/>
    <property type="match status" value="1"/>
</dbReference>
<feature type="repeat" description="ANK" evidence="3">
    <location>
        <begin position="612"/>
        <end position="644"/>
    </location>
</feature>
<dbReference type="PANTHER" id="PTHR24126:SF14">
    <property type="entry name" value="ANK_REP_REGION DOMAIN-CONTAINING PROTEIN"/>
    <property type="match status" value="1"/>
</dbReference>
<feature type="repeat" description="ANK" evidence="3">
    <location>
        <begin position="645"/>
        <end position="677"/>
    </location>
</feature>
<comment type="caution">
    <text evidence="7">The sequence shown here is derived from an EMBL/GenBank/DDBJ whole genome shotgun (WGS) entry which is preliminary data.</text>
</comment>
<dbReference type="GeneID" id="70189411"/>
<feature type="repeat" description="ANK" evidence="3">
    <location>
        <begin position="754"/>
        <end position="786"/>
    </location>
</feature>
<name>A0A9P8XR42_9PEZI</name>
<dbReference type="PROSITE" id="PS50088">
    <property type="entry name" value="ANK_REPEAT"/>
    <property type="match status" value="9"/>
</dbReference>
<protein>
    <submittedName>
        <fullName evidence="7">Ankyrin repeat-containing domain protein</fullName>
    </submittedName>
</protein>